<dbReference type="AlphaFoldDB" id="A0A7S3FAY1"/>
<protein>
    <submittedName>
        <fullName evidence="1">Uncharacterized protein</fullName>
    </submittedName>
</protein>
<proteinExistence type="predicted"/>
<name>A0A7S3FAY1_9EUKA</name>
<gene>
    <name evidence="1" type="ORF">HERI1096_LOCUS31322</name>
</gene>
<organism evidence="1">
    <name type="scientific">Haptolina ericina</name>
    <dbReference type="NCBI Taxonomy" id="156174"/>
    <lineage>
        <taxon>Eukaryota</taxon>
        <taxon>Haptista</taxon>
        <taxon>Haptophyta</taxon>
        <taxon>Prymnesiophyceae</taxon>
        <taxon>Prymnesiales</taxon>
        <taxon>Prymnesiaceae</taxon>
        <taxon>Haptolina</taxon>
    </lineage>
</organism>
<evidence type="ECO:0000313" key="1">
    <source>
        <dbReference type="EMBL" id="CAE0136598.1"/>
    </source>
</evidence>
<accession>A0A7S3FAY1</accession>
<dbReference type="EMBL" id="HBHX01056794">
    <property type="protein sequence ID" value="CAE0136598.1"/>
    <property type="molecule type" value="Transcribed_RNA"/>
</dbReference>
<reference evidence="1" key="1">
    <citation type="submission" date="2021-01" db="EMBL/GenBank/DDBJ databases">
        <authorList>
            <person name="Corre E."/>
            <person name="Pelletier E."/>
            <person name="Niang G."/>
            <person name="Scheremetjew M."/>
            <person name="Finn R."/>
            <person name="Kale V."/>
            <person name="Holt S."/>
            <person name="Cochrane G."/>
            <person name="Meng A."/>
            <person name="Brown T."/>
            <person name="Cohen L."/>
        </authorList>
    </citation>
    <scope>NUCLEOTIDE SEQUENCE</scope>
    <source>
        <strain evidence="1">CCMP281</strain>
    </source>
</reference>
<sequence length="133" mass="14420">MAVSIPVSGFGGWGQHVDRRLGIIAAQFGAANQTRHPTLQLVSAEETRGFWRDCKFSPSNQAYHWCHNAESYWLIGQAMAAGMLQHLLPSRSTPNALVHLPVTTTTPAHPITARSSVVDLTAVESDVEEGCVV</sequence>